<feature type="compositionally biased region" description="Basic and acidic residues" evidence="1">
    <location>
        <begin position="187"/>
        <end position="197"/>
    </location>
</feature>
<dbReference type="EMBL" id="CAXLJM020000071">
    <property type="protein sequence ID" value="CAL8126166.1"/>
    <property type="molecule type" value="Genomic_DNA"/>
</dbReference>
<accession>A0ABP1RCG8</accession>
<evidence type="ECO:0000313" key="2">
    <source>
        <dbReference type="EMBL" id="CAL8126166.1"/>
    </source>
</evidence>
<reference evidence="2 3" key="1">
    <citation type="submission" date="2024-08" db="EMBL/GenBank/DDBJ databases">
        <authorList>
            <person name="Cucini C."/>
            <person name="Frati F."/>
        </authorList>
    </citation>
    <scope>NUCLEOTIDE SEQUENCE [LARGE SCALE GENOMIC DNA]</scope>
</reference>
<feature type="region of interest" description="Disordered" evidence="1">
    <location>
        <begin position="122"/>
        <end position="218"/>
    </location>
</feature>
<sequence length="459" mass="51964">MEEKGQVSGMPMPFINGQPADVDKMTVAELLDFINLAYRVFYHDELPTMTKSEASSPSVKSPPSPPSWWPKTITFDNTLKLRPEFYEKWHKKYLVDLLFKFYDACGCVSLLTMASDLQNAKGESTRSHRKSHPPGLRVVKLQETPEGRENLLNDSSDRPALNNQDMNKKAAGMKYSSCSSAVRPRRSLKDCDDEQVRSSESFNQVVPKAESNKDESNQDNDILSALGLMRIGEAKPSPTVSASIPDPPQENSVVGRKLRKLPGRNPFVTFLHNNPSIPITSGIGHHFLKTIGGDLSKLEYKYPPAYEADCQTSNSRRKEAALKIPTTTNFPNVCDSKILKNGVNPHIYTYMKGKRQRNLKYQELVIGLNQRCWPALNSCKKARLRLEKVDPTKNKVKVSRYIARTSYLRRAFRGAIDLPRVKLVDIVKHPMKSINYNVKPCIELKLKDEFLEPKPKSKK</sequence>
<organism evidence="2 3">
    <name type="scientific">Orchesella dallaii</name>
    <dbReference type="NCBI Taxonomy" id="48710"/>
    <lineage>
        <taxon>Eukaryota</taxon>
        <taxon>Metazoa</taxon>
        <taxon>Ecdysozoa</taxon>
        <taxon>Arthropoda</taxon>
        <taxon>Hexapoda</taxon>
        <taxon>Collembola</taxon>
        <taxon>Entomobryomorpha</taxon>
        <taxon>Entomobryoidea</taxon>
        <taxon>Orchesellidae</taxon>
        <taxon>Orchesellinae</taxon>
        <taxon>Orchesella</taxon>
    </lineage>
</organism>
<name>A0ABP1RCG8_9HEXA</name>
<keyword evidence="3" id="KW-1185">Reference proteome</keyword>
<evidence type="ECO:0000256" key="1">
    <source>
        <dbReference type="SAM" id="MobiDB-lite"/>
    </source>
</evidence>
<gene>
    <name evidence="2" type="ORF">ODALV1_LOCUS21297</name>
</gene>
<feature type="compositionally biased region" description="Basic and acidic residues" evidence="1">
    <location>
        <begin position="143"/>
        <end position="157"/>
    </location>
</feature>
<comment type="caution">
    <text evidence="2">The sequence shown here is derived from an EMBL/GenBank/DDBJ whole genome shotgun (WGS) entry which is preliminary data.</text>
</comment>
<dbReference type="Proteomes" id="UP001642540">
    <property type="component" value="Unassembled WGS sequence"/>
</dbReference>
<evidence type="ECO:0000313" key="3">
    <source>
        <dbReference type="Proteomes" id="UP001642540"/>
    </source>
</evidence>
<protein>
    <submittedName>
        <fullName evidence="2">Uncharacterized protein</fullName>
    </submittedName>
</protein>
<proteinExistence type="predicted"/>